<dbReference type="AlphaFoldDB" id="A0AAV5MTW7"/>
<sequence length="70" mass="7881">MMNNEREEAMDEEVTGGKVGSGEGMIRVETKELECKDGVFRVDPSLHTESTLHVESRLYKVKNGLPNSRE</sequence>
<name>A0AAV5MTW7_9ROSI</name>
<feature type="region of interest" description="Disordered" evidence="1">
    <location>
        <begin position="1"/>
        <end position="25"/>
    </location>
</feature>
<gene>
    <name evidence="2" type="ORF">SLEP1_g59584</name>
</gene>
<evidence type="ECO:0000313" key="3">
    <source>
        <dbReference type="Proteomes" id="UP001054252"/>
    </source>
</evidence>
<dbReference type="Proteomes" id="UP001054252">
    <property type="component" value="Unassembled WGS sequence"/>
</dbReference>
<organism evidence="2 3">
    <name type="scientific">Rubroshorea leprosula</name>
    <dbReference type="NCBI Taxonomy" id="152421"/>
    <lineage>
        <taxon>Eukaryota</taxon>
        <taxon>Viridiplantae</taxon>
        <taxon>Streptophyta</taxon>
        <taxon>Embryophyta</taxon>
        <taxon>Tracheophyta</taxon>
        <taxon>Spermatophyta</taxon>
        <taxon>Magnoliopsida</taxon>
        <taxon>eudicotyledons</taxon>
        <taxon>Gunneridae</taxon>
        <taxon>Pentapetalae</taxon>
        <taxon>rosids</taxon>
        <taxon>malvids</taxon>
        <taxon>Malvales</taxon>
        <taxon>Dipterocarpaceae</taxon>
        <taxon>Rubroshorea</taxon>
    </lineage>
</organism>
<keyword evidence="3" id="KW-1185">Reference proteome</keyword>
<proteinExistence type="predicted"/>
<dbReference type="EMBL" id="BPVZ01001021">
    <property type="protein sequence ID" value="GKV53034.1"/>
    <property type="molecule type" value="Genomic_DNA"/>
</dbReference>
<evidence type="ECO:0000313" key="2">
    <source>
        <dbReference type="EMBL" id="GKV53034.1"/>
    </source>
</evidence>
<reference evidence="2 3" key="1">
    <citation type="journal article" date="2021" name="Commun. Biol.">
        <title>The genome of Shorea leprosula (Dipterocarpaceae) highlights the ecological relevance of drought in aseasonal tropical rainforests.</title>
        <authorList>
            <person name="Ng K.K.S."/>
            <person name="Kobayashi M.J."/>
            <person name="Fawcett J.A."/>
            <person name="Hatakeyama M."/>
            <person name="Paape T."/>
            <person name="Ng C.H."/>
            <person name="Ang C.C."/>
            <person name="Tnah L.H."/>
            <person name="Lee C.T."/>
            <person name="Nishiyama T."/>
            <person name="Sese J."/>
            <person name="O'Brien M.J."/>
            <person name="Copetti D."/>
            <person name="Mohd Noor M.I."/>
            <person name="Ong R.C."/>
            <person name="Putra M."/>
            <person name="Sireger I.Z."/>
            <person name="Indrioko S."/>
            <person name="Kosugi Y."/>
            <person name="Izuno A."/>
            <person name="Isagi Y."/>
            <person name="Lee S.L."/>
            <person name="Shimizu K.K."/>
        </authorList>
    </citation>
    <scope>NUCLEOTIDE SEQUENCE [LARGE SCALE GENOMIC DNA]</scope>
    <source>
        <strain evidence="2">214</strain>
    </source>
</reference>
<comment type="caution">
    <text evidence="2">The sequence shown here is derived from an EMBL/GenBank/DDBJ whole genome shotgun (WGS) entry which is preliminary data.</text>
</comment>
<evidence type="ECO:0000256" key="1">
    <source>
        <dbReference type="SAM" id="MobiDB-lite"/>
    </source>
</evidence>
<protein>
    <submittedName>
        <fullName evidence="2">Uncharacterized protein</fullName>
    </submittedName>
</protein>
<accession>A0AAV5MTW7</accession>